<gene>
    <name evidence="1" type="ORF">R3P38DRAFT_2782437</name>
</gene>
<evidence type="ECO:0000313" key="1">
    <source>
        <dbReference type="EMBL" id="KAK7020034.1"/>
    </source>
</evidence>
<accession>A0AAW0B3J9</accession>
<proteinExistence type="predicted"/>
<name>A0AAW0B3J9_9AGAR</name>
<dbReference type="AlphaFoldDB" id="A0AAW0B3J9"/>
<reference evidence="1 2" key="1">
    <citation type="journal article" date="2024" name="J Genomics">
        <title>Draft genome sequencing and assembly of Favolaschia claudopus CIRM-BRFM 2984 isolated from oak limbs.</title>
        <authorList>
            <person name="Navarro D."/>
            <person name="Drula E."/>
            <person name="Chaduli D."/>
            <person name="Cazenave R."/>
            <person name="Ahrendt S."/>
            <person name="Wang J."/>
            <person name="Lipzen A."/>
            <person name="Daum C."/>
            <person name="Barry K."/>
            <person name="Grigoriev I.V."/>
            <person name="Favel A."/>
            <person name="Rosso M.N."/>
            <person name="Martin F."/>
        </authorList>
    </citation>
    <scope>NUCLEOTIDE SEQUENCE [LARGE SCALE GENOMIC DNA]</scope>
    <source>
        <strain evidence="1 2">CIRM-BRFM 2984</strain>
    </source>
</reference>
<organism evidence="1 2">
    <name type="scientific">Favolaschia claudopus</name>
    <dbReference type="NCBI Taxonomy" id="2862362"/>
    <lineage>
        <taxon>Eukaryota</taxon>
        <taxon>Fungi</taxon>
        <taxon>Dikarya</taxon>
        <taxon>Basidiomycota</taxon>
        <taxon>Agaricomycotina</taxon>
        <taxon>Agaricomycetes</taxon>
        <taxon>Agaricomycetidae</taxon>
        <taxon>Agaricales</taxon>
        <taxon>Marasmiineae</taxon>
        <taxon>Mycenaceae</taxon>
        <taxon>Favolaschia</taxon>
    </lineage>
</organism>
<sequence length="269" mass="28154">MGVGVDNSLRASVPAHVPTTPAIPAPLVVAVISCYIPLVLSCHHVLVIIAVATGLLTTHVHLYPAPLSPSPPPSPTTTSILSSRLISTALHPKLPTSASIPPLPAPVAPRPLQHRRLRVVIGAAAAIPPQPRHCLPTSLLPGSRRHGVKVGTAAKGRDWGRFAFIGACRCGYAGRRLRFGYHGGGVDVVGVDVGAMWLEHGCGGGAQRRLSVCTVAVARCGAGPLTMVEGEVVGGRGRHRWASVRRDADWQRGRSVERVVLAGGVCQVR</sequence>
<protein>
    <submittedName>
        <fullName evidence="1">Uncharacterized protein</fullName>
    </submittedName>
</protein>
<dbReference type="Proteomes" id="UP001362999">
    <property type="component" value="Unassembled WGS sequence"/>
</dbReference>
<dbReference type="EMBL" id="JAWWNJ010000042">
    <property type="protein sequence ID" value="KAK7020034.1"/>
    <property type="molecule type" value="Genomic_DNA"/>
</dbReference>
<keyword evidence="2" id="KW-1185">Reference proteome</keyword>
<evidence type="ECO:0000313" key="2">
    <source>
        <dbReference type="Proteomes" id="UP001362999"/>
    </source>
</evidence>
<comment type="caution">
    <text evidence="1">The sequence shown here is derived from an EMBL/GenBank/DDBJ whole genome shotgun (WGS) entry which is preliminary data.</text>
</comment>